<comment type="caution">
    <text evidence="1">The sequence shown here is derived from an EMBL/GenBank/DDBJ whole genome shotgun (WGS) entry which is preliminary data.</text>
</comment>
<dbReference type="RefSeq" id="WP_119497917.1">
    <property type="nucleotide sequence ID" value="NZ_NRJH01000077.1"/>
</dbReference>
<keyword evidence="2" id="KW-1185">Reference proteome</keyword>
<proteinExistence type="predicted"/>
<reference evidence="1 2" key="1">
    <citation type="submission" date="2017-08" db="EMBL/GenBank/DDBJ databases">
        <title>Reclassification of Bisgaard taxon 37 and 44.</title>
        <authorList>
            <person name="Christensen H."/>
        </authorList>
    </citation>
    <scope>NUCLEOTIDE SEQUENCE [LARGE SCALE GENOMIC DNA]</scope>
    <source>
        <strain evidence="1 2">B96_4</strain>
    </source>
</reference>
<protein>
    <submittedName>
        <fullName evidence="1">Uncharacterized protein</fullName>
    </submittedName>
</protein>
<name>A0A3A1XZ60_9GAMM</name>
<dbReference type="Proteomes" id="UP000266258">
    <property type="component" value="Unassembled WGS sequence"/>
</dbReference>
<gene>
    <name evidence="1" type="ORF">CJP74_07680</name>
</gene>
<dbReference type="EMBL" id="NRJH01000077">
    <property type="protein sequence ID" value="RIY31312.1"/>
    <property type="molecule type" value="Genomic_DNA"/>
</dbReference>
<evidence type="ECO:0000313" key="1">
    <source>
        <dbReference type="EMBL" id="RIY31312.1"/>
    </source>
</evidence>
<organism evidence="1 2">
    <name type="scientific">Psittacicella melopsittaci</name>
    <dbReference type="NCBI Taxonomy" id="2028576"/>
    <lineage>
        <taxon>Bacteria</taxon>
        <taxon>Pseudomonadati</taxon>
        <taxon>Pseudomonadota</taxon>
        <taxon>Gammaproteobacteria</taxon>
        <taxon>Pasteurellales</taxon>
        <taxon>Psittacicellaceae</taxon>
        <taxon>Psittacicella</taxon>
    </lineage>
</organism>
<sequence>MDNITYSPQFPQQNSEKLKTLKSKPKFTHVTVKIIWLCNKIFNEYVDSGKKINYSELARKATIDLAPVYEHEEKQLSSFSTFRRIFSKLHKVGFDDTVTLLELGKSNKGRNVKVLELTLFRDFLKSDSHFILNKYYGNSEYVKSLGMSLNTIYFWCRTFKDECRRDIIKHCSSLRLNGSPYSFQNKKLFAAIIDEIKDCVRRDGFFKPKSK</sequence>
<evidence type="ECO:0000313" key="2">
    <source>
        <dbReference type="Proteomes" id="UP000266258"/>
    </source>
</evidence>
<dbReference type="AlphaFoldDB" id="A0A3A1XZ60"/>
<accession>A0A3A1XZ60</accession>